<dbReference type="AlphaFoldDB" id="A0A402BEZ5"/>
<dbReference type="Gene3D" id="1.10.10.10">
    <property type="entry name" value="Winged helix-like DNA-binding domain superfamily/Winged helix DNA-binding domain"/>
    <property type="match status" value="1"/>
</dbReference>
<sequence length="235" mass="26544">MAEEGWRRSGDLSWIGAIYAHRALSALLEEASFASVVSYARQALVFLPRKEAVDFRVQMYRSACLLFVGREQLACGKVNEAREMLLQAKADNLPPGNQFLAVDIHLTLGQIYLAQGERNLAQQYLRQSLSEAHELHDEKVIAEAQRTLTGIEERGERGQFVEPLSAQEERVLQGLCSGLSNQEIANELIISVNTVKYHIKNLYQKLGVSNRLQASQVERQLRHSSYVDTQQQKPH</sequence>
<dbReference type="PROSITE" id="PS00622">
    <property type="entry name" value="HTH_LUXR_1"/>
    <property type="match status" value="1"/>
</dbReference>
<dbReference type="CDD" id="cd06170">
    <property type="entry name" value="LuxR_C_like"/>
    <property type="match status" value="1"/>
</dbReference>
<evidence type="ECO:0000256" key="1">
    <source>
        <dbReference type="ARBA" id="ARBA00023015"/>
    </source>
</evidence>
<gene>
    <name evidence="5" type="ORF">KDA_53500</name>
</gene>
<accession>A0A402BEZ5</accession>
<keyword evidence="6" id="KW-1185">Reference proteome</keyword>
<reference evidence="6" key="1">
    <citation type="submission" date="2018-12" db="EMBL/GenBank/DDBJ databases">
        <title>Tengunoibacter tsumagoiensis gen. nov., sp. nov., Dictyobacter kobayashii sp. nov., D. alpinus sp. nov., and D. joshuensis sp. nov. and description of Dictyobacteraceae fam. nov. within the order Ktedonobacterales isolated from Tengu-no-mugimeshi.</title>
        <authorList>
            <person name="Wang C.M."/>
            <person name="Zheng Y."/>
            <person name="Sakai Y."/>
            <person name="Toyoda A."/>
            <person name="Minakuchi Y."/>
            <person name="Abe K."/>
            <person name="Yokota A."/>
            <person name="Yabe S."/>
        </authorList>
    </citation>
    <scope>NUCLEOTIDE SEQUENCE [LARGE SCALE GENOMIC DNA]</scope>
    <source>
        <strain evidence="6">Uno16</strain>
    </source>
</reference>
<name>A0A402BEZ5_9CHLR</name>
<evidence type="ECO:0000256" key="3">
    <source>
        <dbReference type="ARBA" id="ARBA00023163"/>
    </source>
</evidence>
<dbReference type="Pfam" id="PF00196">
    <property type="entry name" value="GerE"/>
    <property type="match status" value="1"/>
</dbReference>
<keyword evidence="1" id="KW-0805">Transcription regulation</keyword>
<dbReference type="SMART" id="SM00421">
    <property type="entry name" value="HTH_LUXR"/>
    <property type="match status" value="1"/>
</dbReference>
<dbReference type="PRINTS" id="PR00038">
    <property type="entry name" value="HTHLUXR"/>
</dbReference>
<dbReference type="SUPFAM" id="SSF48452">
    <property type="entry name" value="TPR-like"/>
    <property type="match status" value="1"/>
</dbReference>
<protein>
    <recommendedName>
        <fullName evidence="4">HTH luxR-type domain-containing protein</fullName>
    </recommendedName>
</protein>
<dbReference type="SUPFAM" id="SSF46894">
    <property type="entry name" value="C-terminal effector domain of the bipartite response regulators"/>
    <property type="match status" value="1"/>
</dbReference>
<dbReference type="InterPro" id="IPR011990">
    <property type="entry name" value="TPR-like_helical_dom_sf"/>
</dbReference>
<dbReference type="Proteomes" id="UP000287171">
    <property type="component" value="Unassembled WGS sequence"/>
</dbReference>
<dbReference type="GO" id="GO:0003677">
    <property type="term" value="F:DNA binding"/>
    <property type="evidence" value="ECO:0007669"/>
    <property type="project" value="UniProtKB-KW"/>
</dbReference>
<evidence type="ECO:0000256" key="2">
    <source>
        <dbReference type="ARBA" id="ARBA00023125"/>
    </source>
</evidence>
<evidence type="ECO:0000313" key="5">
    <source>
        <dbReference type="EMBL" id="GCE29866.1"/>
    </source>
</evidence>
<feature type="domain" description="HTH luxR-type" evidence="4">
    <location>
        <begin position="157"/>
        <end position="222"/>
    </location>
</feature>
<keyword evidence="2" id="KW-0238">DNA-binding</keyword>
<dbReference type="PANTHER" id="PTHR44688:SF16">
    <property type="entry name" value="DNA-BINDING TRANSCRIPTIONAL ACTIVATOR DEVR_DOSR"/>
    <property type="match status" value="1"/>
</dbReference>
<dbReference type="InterPro" id="IPR000792">
    <property type="entry name" value="Tscrpt_reg_LuxR_C"/>
</dbReference>
<evidence type="ECO:0000313" key="6">
    <source>
        <dbReference type="Proteomes" id="UP000287171"/>
    </source>
</evidence>
<dbReference type="InterPro" id="IPR016032">
    <property type="entry name" value="Sig_transdc_resp-reg_C-effctor"/>
</dbReference>
<evidence type="ECO:0000259" key="4">
    <source>
        <dbReference type="PROSITE" id="PS50043"/>
    </source>
</evidence>
<dbReference type="PANTHER" id="PTHR44688">
    <property type="entry name" value="DNA-BINDING TRANSCRIPTIONAL ACTIVATOR DEVR_DOSR"/>
    <property type="match status" value="1"/>
</dbReference>
<dbReference type="InterPro" id="IPR036388">
    <property type="entry name" value="WH-like_DNA-bd_sf"/>
</dbReference>
<proteinExistence type="predicted"/>
<keyword evidence="3" id="KW-0804">Transcription</keyword>
<dbReference type="Gene3D" id="1.25.40.10">
    <property type="entry name" value="Tetratricopeptide repeat domain"/>
    <property type="match status" value="1"/>
</dbReference>
<comment type="caution">
    <text evidence="5">The sequence shown here is derived from an EMBL/GenBank/DDBJ whole genome shotgun (WGS) entry which is preliminary data.</text>
</comment>
<organism evidence="5 6">
    <name type="scientific">Dictyobacter alpinus</name>
    <dbReference type="NCBI Taxonomy" id="2014873"/>
    <lineage>
        <taxon>Bacteria</taxon>
        <taxon>Bacillati</taxon>
        <taxon>Chloroflexota</taxon>
        <taxon>Ktedonobacteria</taxon>
        <taxon>Ktedonobacterales</taxon>
        <taxon>Dictyobacteraceae</taxon>
        <taxon>Dictyobacter</taxon>
    </lineage>
</organism>
<dbReference type="EMBL" id="BIFT01000002">
    <property type="protein sequence ID" value="GCE29866.1"/>
    <property type="molecule type" value="Genomic_DNA"/>
</dbReference>
<dbReference type="PROSITE" id="PS50043">
    <property type="entry name" value="HTH_LUXR_2"/>
    <property type="match status" value="1"/>
</dbReference>
<dbReference type="GO" id="GO:0006355">
    <property type="term" value="P:regulation of DNA-templated transcription"/>
    <property type="evidence" value="ECO:0007669"/>
    <property type="project" value="InterPro"/>
</dbReference>